<reference evidence="3" key="1">
    <citation type="submission" date="2011-01" db="EMBL/GenBank/DDBJ databases">
        <title>Complete sequence of chromosome of Acidobacterium sp. MP5ACTX9.</title>
        <authorList>
            <consortium name="US DOE Joint Genome Institute"/>
            <person name="Lucas S."/>
            <person name="Copeland A."/>
            <person name="Lapidus A."/>
            <person name="Cheng J.-F."/>
            <person name="Goodwin L."/>
            <person name="Pitluck S."/>
            <person name="Teshima H."/>
            <person name="Detter J.C."/>
            <person name="Han C."/>
            <person name="Tapia R."/>
            <person name="Land M."/>
            <person name="Hauser L."/>
            <person name="Kyrpides N."/>
            <person name="Ivanova N."/>
            <person name="Ovchinnikova G."/>
            <person name="Pagani I."/>
            <person name="Rawat S.R."/>
            <person name="Mannisto M."/>
            <person name="Haggblom M.M."/>
            <person name="Woyke T."/>
        </authorList>
    </citation>
    <scope>NUCLEOTIDE SEQUENCE [LARGE SCALE GENOMIC DNA]</scope>
    <source>
        <strain evidence="3">MP5ACTX9</strain>
    </source>
</reference>
<dbReference type="GO" id="GO:0004519">
    <property type="term" value="F:endonuclease activity"/>
    <property type="evidence" value="ECO:0007669"/>
    <property type="project" value="UniProtKB-KW"/>
</dbReference>
<feature type="domain" description="HNH nuclease" evidence="1">
    <location>
        <begin position="216"/>
        <end position="267"/>
    </location>
</feature>
<evidence type="ECO:0000259" key="1">
    <source>
        <dbReference type="SMART" id="SM00507"/>
    </source>
</evidence>
<dbReference type="KEGG" id="acm:AciX9_1009"/>
<dbReference type="eggNOG" id="COG1403">
    <property type="taxonomic scope" value="Bacteria"/>
</dbReference>
<dbReference type="Pfam" id="PF13395">
    <property type="entry name" value="HNH_4"/>
    <property type="match status" value="1"/>
</dbReference>
<dbReference type="SMART" id="SM00507">
    <property type="entry name" value="HNHc"/>
    <property type="match status" value="1"/>
</dbReference>
<keyword evidence="2" id="KW-0378">Hydrolase</keyword>
<keyword evidence="2" id="KW-0255">Endonuclease</keyword>
<name>E8X2E2_GRATM</name>
<evidence type="ECO:0000313" key="3">
    <source>
        <dbReference type="Proteomes" id="UP000000343"/>
    </source>
</evidence>
<dbReference type="AlphaFoldDB" id="E8X2E2"/>
<evidence type="ECO:0000313" key="2">
    <source>
        <dbReference type="EMBL" id="ADW68074.1"/>
    </source>
</evidence>
<keyword evidence="3" id="KW-1185">Reference proteome</keyword>
<dbReference type="EMBL" id="CP002480">
    <property type="protein sequence ID" value="ADW68074.1"/>
    <property type="molecule type" value="Genomic_DNA"/>
</dbReference>
<dbReference type="Proteomes" id="UP000000343">
    <property type="component" value="Chromosome"/>
</dbReference>
<protein>
    <submittedName>
        <fullName evidence="2">HNH endonuclease</fullName>
    </submittedName>
</protein>
<accession>E8X2E2</accession>
<organism evidence="3">
    <name type="scientific">Granulicella tundricola (strain ATCC BAA-1859 / DSM 23138 / MP5ACTX9)</name>
    <dbReference type="NCBI Taxonomy" id="1198114"/>
    <lineage>
        <taxon>Bacteria</taxon>
        <taxon>Pseudomonadati</taxon>
        <taxon>Acidobacteriota</taxon>
        <taxon>Terriglobia</taxon>
        <taxon>Terriglobales</taxon>
        <taxon>Acidobacteriaceae</taxon>
        <taxon>Granulicella</taxon>
    </lineage>
</organism>
<gene>
    <name evidence="2" type="ordered locus">AciX9_1009</name>
</gene>
<dbReference type="InterPro" id="IPR003615">
    <property type="entry name" value="HNH_nuc"/>
</dbReference>
<dbReference type="CDD" id="cd00085">
    <property type="entry name" value="HNHc"/>
    <property type="match status" value="1"/>
</dbReference>
<sequence>MPPPTPAQQIKFLTNLQRLLAEGSFTATYKYALLAALADLSVEHGDDSGEPLVFSLFAIAEKLVEYYWRHATPYAGGQETRVLQQSTGSQARIIRLVSEARQSHGVSLASMMRLPGAWNALVRSVVPTLREQPLWRLQVVGLETLDFLYGRSGTKDIELRHGIAYCFRQFFTLVQDLVRAAWLRDVRRLNGEFIGEPTDLRDFLFGAERSALTAAKPVLMELQDGRCFYCAGALIEVRAEVDHFIPWSRYPADLVHNLVLADRRCNSKKRDRIAHADHLDRWTDRNRRDGDGLASAMAGRVVCDLKSANSVAYWSYAQTEDAKGLTWMHGDILGPLSPAWRNAFPDSANEGIVGNASS</sequence>
<keyword evidence="2" id="KW-0540">Nuclease</keyword>
<dbReference type="HOGENOM" id="CLU_067066_0_0_0"/>
<dbReference type="PaxDb" id="1198114-AciX9_1009"/>
<dbReference type="Gene3D" id="1.10.30.50">
    <property type="match status" value="1"/>
</dbReference>
<proteinExistence type="predicted"/>
<dbReference type="OrthoDB" id="9804086at2"/>
<dbReference type="RefSeq" id="WP_013579397.1">
    <property type="nucleotide sequence ID" value="NC_015064.1"/>
</dbReference>